<evidence type="ECO:0000313" key="4">
    <source>
        <dbReference type="Proteomes" id="UP000228596"/>
    </source>
</evidence>
<keyword evidence="1" id="KW-1133">Transmembrane helix</keyword>
<feature type="chain" id="PRO_5014921721" description="DUF4190 domain-containing protein" evidence="2">
    <location>
        <begin position="26"/>
        <end position="119"/>
    </location>
</feature>
<proteinExistence type="predicted"/>
<name>A0A2M6WXC7_9BACT</name>
<keyword evidence="2" id="KW-0732">Signal</keyword>
<evidence type="ECO:0008006" key="5">
    <source>
        <dbReference type="Google" id="ProtNLM"/>
    </source>
</evidence>
<dbReference type="Pfam" id="PF18895">
    <property type="entry name" value="T4SS_pilin"/>
    <property type="match status" value="1"/>
</dbReference>
<dbReference type="AlphaFoldDB" id="A0A2M6WXC7"/>
<keyword evidence="1" id="KW-0472">Membrane</keyword>
<accession>A0A2M6WXC7</accession>
<dbReference type="InterPro" id="IPR043993">
    <property type="entry name" value="T4SS_pilin"/>
</dbReference>
<evidence type="ECO:0000256" key="1">
    <source>
        <dbReference type="SAM" id="Phobius"/>
    </source>
</evidence>
<keyword evidence="1" id="KW-0812">Transmembrane</keyword>
<dbReference type="EMBL" id="PEZV01000011">
    <property type="protein sequence ID" value="PIT97411.1"/>
    <property type="molecule type" value="Genomic_DNA"/>
</dbReference>
<dbReference type="Proteomes" id="UP000228596">
    <property type="component" value="Unassembled WGS sequence"/>
</dbReference>
<organism evidence="3 4">
    <name type="scientific">Candidatus Berkelbacteria bacterium CG10_big_fil_rev_8_21_14_0_10_41_12</name>
    <dbReference type="NCBI Taxonomy" id="1974513"/>
    <lineage>
        <taxon>Bacteria</taxon>
        <taxon>Candidatus Berkelbacteria</taxon>
    </lineage>
</organism>
<feature type="transmembrane region" description="Helical" evidence="1">
    <location>
        <begin position="88"/>
        <end position="110"/>
    </location>
</feature>
<evidence type="ECO:0000256" key="2">
    <source>
        <dbReference type="SAM" id="SignalP"/>
    </source>
</evidence>
<feature type="signal peptide" evidence="2">
    <location>
        <begin position="1"/>
        <end position="25"/>
    </location>
</feature>
<protein>
    <recommendedName>
        <fullName evidence="5">DUF4190 domain-containing protein</fullName>
    </recommendedName>
</protein>
<sequence length="119" mass="12194">MKKFQKLAEAGVIIGSILYAAPAMAQIPDVESNPIPVITQVGILGLLQRLVSVVLIIAGVIAVIYLIYGGIMYITAGGDAEKAGKGRVAITNAIIGIIIIAASYAIYAAVINGLGGTIE</sequence>
<reference evidence="4" key="1">
    <citation type="submission" date="2017-09" db="EMBL/GenBank/DDBJ databases">
        <title>Depth-based differentiation of microbial function through sediment-hosted aquifers and enrichment of novel symbionts in the deep terrestrial subsurface.</title>
        <authorList>
            <person name="Probst A.J."/>
            <person name="Ladd B."/>
            <person name="Jarett J.K."/>
            <person name="Geller-Mcgrath D.E."/>
            <person name="Sieber C.M.K."/>
            <person name="Emerson J.B."/>
            <person name="Anantharaman K."/>
            <person name="Thomas B.C."/>
            <person name="Malmstrom R."/>
            <person name="Stieglmeier M."/>
            <person name="Klingl A."/>
            <person name="Woyke T."/>
            <person name="Ryan C.M."/>
            <person name="Banfield J.F."/>
        </authorList>
    </citation>
    <scope>NUCLEOTIDE SEQUENCE [LARGE SCALE GENOMIC DNA]</scope>
</reference>
<evidence type="ECO:0000313" key="3">
    <source>
        <dbReference type="EMBL" id="PIT97411.1"/>
    </source>
</evidence>
<feature type="transmembrane region" description="Helical" evidence="1">
    <location>
        <begin position="49"/>
        <end position="76"/>
    </location>
</feature>
<comment type="caution">
    <text evidence="3">The sequence shown here is derived from an EMBL/GenBank/DDBJ whole genome shotgun (WGS) entry which is preliminary data.</text>
</comment>
<gene>
    <name evidence="3" type="ORF">COT77_01500</name>
</gene>